<evidence type="ECO:0000313" key="5">
    <source>
        <dbReference type="EMBL" id="EEV89701.1"/>
    </source>
</evidence>
<dbReference type="SUPFAM" id="SSF55031">
    <property type="entry name" value="Bacterial exopeptidase dimerisation domain"/>
    <property type="match status" value="1"/>
</dbReference>
<gene>
    <name evidence="5" type="primary">argE</name>
    <name evidence="5" type="ORF">HMPREF0198_0170</name>
</gene>
<evidence type="ECO:0000313" key="6">
    <source>
        <dbReference type="Proteomes" id="UP000004870"/>
    </source>
</evidence>
<dbReference type="Gene3D" id="3.30.70.360">
    <property type="match status" value="1"/>
</dbReference>
<keyword evidence="3" id="KW-0170">Cobalt</keyword>
<evidence type="ECO:0000256" key="2">
    <source>
        <dbReference type="ARBA" id="ARBA00022801"/>
    </source>
</evidence>
<proteinExistence type="predicted"/>
<dbReference type="HOGENOM" id="CLU_021802_2_4_6"/>
<dbReference type="InterPro" id="IPR002933">
    <property type="entry name" value="Peptidase_M20"/>
</dbReference>
<dbReference type="Gene3D" id="3.40.630.10">
    <property type="entry name" value="Zn peptidases"/>
    <property type="match status" value="1"/>
</dbReference>
<keyword evidence="2 5" id="KW-0378">Hydrolase</keyword>
<dbReference type="SUPFAM" id="SSF53187">
    <property type="entry name" value="Zn-dependent exopeptidases"/>
    <property type="match status" value="1"/>
</dbReference>
<evidence type="ECO:0000256" key="3">
    <source>
        <dbReference type="ARBA" id="ARBA00023285"/>
    </source>
</evidence>
<name>C8N6P4_CARH6</name>
<reference evidence="5 6" key="1">
    <citation type="submission" date="2009-08" db="EMBL/GenBank/DDBJ databases">
        <authorList>
            <person name="Qin X."/>
            <person name="Bachman B."/>
            <person name="Battles P."/>
            <person name="Bell A."/>
            <person name="Bess C."/>
            <person name="Bickham C."/>
            <person name="Chaboub L."/>
            <person name="Chen D."/>
            <person name="Coyle M."/>
            <person name="Deiros D.R."/>
            <person name="Dinh H."/>
            <person name="Forbes L."/>
            <person name="Fowler G."/>
            <person name="Francisco L."/>
            <person name="Fu Q."/>
            <person name="Gubbala S."/>
            <person name="Hale W."/>
            <person name="Han Y."/>
            <person name="Hemphill L."/>
            <person name="Highlander S.K."/>
            <person name="Hirani K."/>
            <person name="Hogues M."/>
            <person name="Jackson L."/>
            <person name="Jakkamsetti A."/>
            <person name="Javaid M."/>
            <person name="Jiang H."/>
            <person name="Korchina V."/>
            <person name="Kovar C."/>
            <person name="Lara F."/>
            <person name="Lee S."/>
            <person name="Mata R."/>
            <person name="Mathew T."/>
            <person name="Moen C."/>
            <person name="Morales K."/>
            <person name="Munidasa M."/>
            <person name="Nazareth L."/>
            <person name="Ngo R."/>
            <person name="Nguyen L."/>
            <person name="Okwuonu G."/>
            <person name="Ongeri F."/>
            <person name="Patil S."/>
            <person name="Petrosino J."/>
            <person name="Pham C."/>
            <person name="Pham P."/>
            <person name="Pu L.-L."/>
            <person name="Puazo M."/>
            <person name="Raj R."/>
            <person name="Reid J."/>
            <person name="Rouhana J."/>
            <person name="Saada N."/>
            <person name="Shang Y."/>
            <person name="Simmons D."/>
            <person name="Thornton R."/>
            <person name="Warren J."/>
            <person name="Weissenberger G."/>
            <person name="Zhang J."/>
            <person name="Zhang L."/>
            <person name="Zhou C."/>
            <person name="Zhu D."/>
            <person name="Muzny D."/>
            <person name="Worley K."/>
            <person name="Gibbs R."/>
        </authorList>
    </citation>
    <scope>NUCLEOTIDE SEQUENCE [LARGE SCALE GENOMIC DNA]</scope>
    <source>
        <strain evidence="6">ATCC 15826 / DSM 8339 / NCTC 10426 / 6573</strain>
    </source>
</reference>
<dbReference type="EC" id="3.5.1.16" evidence="5"/>
<comment type="caution">
    <text evidence="5">The sequence shown here is derived from an EMBL/GenBank/DDBJ whole genome shotgun (WGS) entry which is preliminary data.</text>
</comment>
<keyword evidence="6" id="KW-1185">Reference proteome</keyword>
<accession>C8N6P4</accession>
<dbReference type="GO" id="GO:0006526">
    <property type="term" value="P:L-arginine biosynthetic process"/>
    <property type="evidence" value="ECO:0007669"/>
    <property type="project" value="InterPro"/>
</dbReference>
<dbReference type="Proteomes" id="UP000004870">
    <property type="component" value="Unassembled WGS sequence"/>
</dbReference>
<dbReference type="Pfam" id="PF07687">
    <property type="entry name" value="M20_dimer"/>
    <property type="match status" value="1"/>
</dbReference>
<dbReference type="InterPro" id="IPR011650">
    <property type="entry name" value="Peptidase_M20_dimer"/>
</dbReference>
<dbReference type="PANTHER" id="PTHR43808">
    <property type="entry name" value="ACETYLORNITHINE DEACETYLASE"/>
    <property type="match status" value="1"/>
</dbReference>
<keyword evidence="1" id="KW-0479">Metal-binding</keyword>
<feature type="domain" description="Peptidase M20 dimerisation" evidence="4">
    <location>
        <begin position="182"/>
        <end position="287"/>
    </location>
</feature>
<dbReference type="Pfam" id="PF01546">
    <property type="entry name" value="Peptidase_M20"/>
    <property type="match status" value="1"/>
</dbReference>
<dbReference type="AlphaFoldDB" id="C8N6P4"/>
<sequence>MIKFSFRALKAQETEMTEIRERLARLVAFPSVSGSDMGAMLDWLTAEVAPYASLCQRLPATAHCAEALLVRIGEGEGGLVLAGHLDVVPVAGQPWTGEPFTLREADGRYYGRGVCDMKGFFACALALLPQLSPLRAPLWLAISCDEEIGCLSAPRLARALREHGADGAYVWVGEPTLLQPVVAQKGITNLRTVVHGRAAHSSQVGQGASAIHAAARLVAAIEDVMRELQDEGQLDPHFDVQHASLHVGKITGGSAINIVADRCQFDWEIRHLPHETFDALRARVAARERALEAQYPGLRIETTPTTATVAALQDADNADWLALLGAHLPDAARQYVAYATEAGAYQQAGMQTLICGPGSIRQAHQADEWIETAQLSQCARVMQAVIAARCGGA</sequence>
<evidence type="ECO:0000259" key="4">
    <source>
        <dbReference type="Pfam" id="PF07687"/>
    </source>
</evidence>
<dbReference type="STRING" id="2718.CHUV0807_0293"/>
<dbReference type="InterPro" id="IPR036264">
    <property type="entry name" value="Bact_exopeptidase_dim_dom"/>
</dbReference>
<protein>
    <submittedName>
        <fullName evidence="5">Acetylornithine deacetylase ArgE</fullName>
        <ecNumber evidence="5">3.5.1.16</ecNumber>
    </submittedName>
</protein>
<dbReference type="GO" id="GO:0008777">
    <property type="term" value="F:acetylornithine deacetylase activity"/>
    <property type="evidence" value="ECO:0007669"/>
    <property type="project" value="UniProtKB-EC"/>
</dbReference>
<dbReference type="InterPro" id="IPR050072">
    <property type="entry name" value="Peptidase_M20A"/>
</dbReference>
<dbReference type="NCBIfam" id="TIGR01892">
    <property type="entry name" value="AcOrn-deacetyl"/>
    <property type="match status" value="1"/>
</dbReference>
<dbReference type="CDD" id="cd03894">
    <property type="entry name" value="M20_ArgE"/>
    <property type="match status" value="1"/>
</dbReference>
<dbReference type="EMBL" id="ACKY01000010">
    <property type="protein sequence ID" value="EEV89701.1"/>
    <property type="molecule type" value="Genomic_DNA"/>
</dbReference>
<dbReference type="PANTHER" id="PTHR43808:SF31">
    <property type="entry name" value="N-ACETYL-L-CITRULLINE DEACETYLASE"/>
    <property type="match status" value="1"/>
</dbReference>
<dbReference type="InterPro" id="IPR010169">
    <property type="entry name" value="AcOrn-deacetyl"/>
</dbReference>
<dbReference type="GO" id="GO:0046872">
    <property type="term" value="F:metal ion binding"/>
    <property type="evidence" value="ECO:0007669"/>
    <property type="project" value="UniProtKB-KW"/>
</dbReference>
<evidence type="ECO:0000256" key="1">
    <source>
        <dbReference type="ARBA" id="ARBA00022723"/>
    </source>
</evidence>
<organism evidence="5 6">
    <name type="scientific">Cardiobacterium hominis (strain ATCC 15826 / DSM 8339 / NCTC 10426 / 6573)</name>
    <dbReference type="NCBI Taxonomy" id="638300"/>
    <lineage>
        <taxon>Bacteria</taxon>
        <taxon>Pseudomonadati</taxon>
        <taxon>Pseudomonadota</taxon>
        <taxon>Gammaproteobacteria</taxon>
        <taxon>Cardiobacteriales</taxon>
        <taxon>Cardiobacteriaceae</taxon>
        <taxon>Cardiobacterium</taxon>
    </lineage>
</organism>